<dbReference type="InterPro" id="IPR027417">
    <property type="entry name" value="P-loop_NTPase"/>
</dbReference>
<protein>
    <recommendedName>
        <fullName evidence="4">AIG1-type G domain-containing protein</fullName>
    </recommendedName>
</protein>
<dbReference type="InterPro" id="IPR045058">
    <property type="entry name" value="GIMA/IAN/Toc"/>
</dbReference>
<evidence type="ECO:0000313" key="5">
    <source>
        <dbReference type="Ensembl" id="ENSSFAP00005041075.1"/>
    </source>
</evidence>
<dbReference type="InterPro" id="IPR006703">
    <property type="entry name" value="G_AIG1"/>
</dbReference>
<dbReference type="Gene3D" id="3.40.50.300">
    <property type="entry name" value="P-loop containing nucleotide triphosphate hydrolases"/>
    <property type="match status" value="1"/>
</dbReference>
<dbReference type="GO" id="GO:0005525">
    <property type="term" value="F:GTP binding"/>
    <property type="evidence" value="ECO:0007669"/>
    <property type="project" value="UniProtKB-KW"/>
</dbReference>
<evidence type="ECO:0000256" key="3">
    <source>
        <dbReference type="ARBA" id="ARBA00023134"/>
    </source>
</evidence>
<organism evidence="5 6">
    <name type="scientific">Salarias fasciatus</name>
    <name type="common">Jewelled blenny</name>
    <name type="synonym">Blennius fasciatus</name>
    <dbReference type="NCBI Taxonomy" id="181472"/>
    <lineage>
        <taxon>Eukaryota</taxon>
        <taxon>Metazoa</taxon>
        <taxon>Chordata</taxon>
        <taxon>Craniata</taxon>
        <taxon>Vertebrata</taxon>
        <taxon>Euteleostomi</taxon>
        <taxon>Actinopterygii</taxon>
        <taxon>Neopterygii</taxon>
        <taxon>Teleostei</taxon>
        <taxon>Neoteleostei</taxon>
        <taxon>Acanthomorphata</taxon>
        <taxon>Ovalentaria</taxon>
        <taxon>Blenniimorphae</taxon>
        <taxon>Blenniiformes</taxon>
        <taxon>Blennioidei</taxon>
        <taxon>Blenniidae</taxon>
        <taxon>Salariinae</taxon>
        <taxon>Salarias</taxon>
    </lineage>
</organism>
<sequence length="57" mass="6112">MASRRIVLLGKTGAGKSSVANTILGEECFTLSHFSSSGTKQCQEKTKCVDGRMSLNF</sequence>
<dbReference type="PANTHER" id="PTHR10903">
    <property type="entry name" value="GTPASE, IMAP FAMILY MEMBER-RELATED"/>
    <property type="match status" value="1"/>
</dbReference>
<evidence type="ECO:0000313" key="6">
    <source>
        <dbReference type="Proteomes" id="UP000472267"/>
    </source>
</evidence>
<reference evidence="5" key="3">
    <citation type="submission" date="2025-09" db="UniProtKB">
        <authorList>
            <consortium name="Ensembl"/>
        </authorList>
    </citation>
    <scope>IDENTIFICATION</scope>
</reference>
<evidence type="ECO:0000256" key="2">
    <source>
        <dbReference type="ARBA" id="ARBA00022741"/>
    </source>
</evidence>
<keyword evidence="3" id="KW-0342">GTP-binding</keyword>
<name>A0A672IJM3_SALFA</name>
<proteinExistence type="inferred from homology"/>
<keyword evidence="2" id="KW-0547">Nucleotide-binding</keyword>
<feature type="domain" description="AIG1-type G" evidence="4">
    <location>
        <begin position="4"/>
        <end position="52"/>
    </location>
</feature>
<accession>A0A672IJM3</accession>
<comment type="similarity">
    <text evidence="1">Belongs to the TRAFAC class TrmE-Era-EngA-EngB-Septin-like GTPase superfamily. AIG1/Toc34/Toc159-like paraseptin GTPase family. IAN subfamily.</text>
</comment>
<dbReference type="Pfam" id="PF04548">
    <property type="entry name" value="AIG1"/>
    <property type="match status" value="1"/>
</dbReference>
<evidence type="ECO:0000256" key="1">
    <source>
        <dbReference type="ARBA" id="ARBA00008535"/>
    </source>
</evidence>
<dbReference type="Proteomes" id="UP000472267">
    <property type="component" value="Chromosome 3"/>
</dbReference>
<dbReference type="InParanoid" id="A0A672IJM3"/>
<evidence type="ECO:0000259" key="4">
    <source>
        <dbReference type="Pfam" id="PF04548"/>
    </source>
</evidence>
<keyword evidence="6" id="KW-1185">Reference proteome</keyword>
<dbReference type="PANTHER" id="PTHR10903:SF62">
    <property type="entry name" value="GTPASE IMAP FAMILY MEMBER 4-LIKE-RELATED"/>
    <property type="match status" value="1"/>
</dbReference>
<dbReference type="AlphaFoldDB" id="A0A672IJM3"/>
<reference evidence="5" key="1">
    <citation type="submission" date="2019-06" db="EMBL/GenBank/DDBJ databases">
        <authorList>
            <consortium name="Wellcome Sanger Institute Data Sharing"/>
        </authorList>
    </citation>
    <scope>NUCLEOTIDE SEQUENCE [LARGE SCALE GENOMIC DNA]</scope>
</reference>
<reference evidence="5" key="2">
    <citation type="submission" date="2025-08" db="UniProtKB">
        <authorList>
            <consortium name="Ensembl"/>
        </authorList>
    </citation>
    <scope>IDENTIFICATION</scope>
</reference>
<dbReference type="SUPFAM" id="SSF52540">
    <property type="entry name" value="P-loop containing nucleoside triphosphate hydrolases"/>
    <property type="match status" value="1"/>
</dbReference>
<dbReference type="Ensembl" id="ENSSFAT00005042584.1">
    <property type="protein sequence ID" value="ENSSFAP00005041075.1"/>
    <property type="gene ID" value="ENSSFAG00005020442.1"/>
</dbReference>